<dbReference type="InterPro" id="IPR008201">
    <property type="entry name" value="HepT-like"/>
</dbReference>
<keyword evidence="3" id="KW-0540">Nuclease</keyword>
<protein>
    <submittedName>
        <fullName evidence="6">DUF86 domain-containing protein</fullName>
    </submittedName>
</protein>
<sequence>MRYTSEMSVLERMEFLTMKAEQAVERTANITDYRQFLASPDAMDLFDATVLRVQVVGEMLKQIDDKTERKLLRPNYPEIPWKSVFGMRNFISHEYSMVNPEKIFYTVKQDFPQLILVLHRIIDDLRSGRYDGGFTVAP</sequence>
<evidence type="ECO:0000256" key="5">
    <source>
        <dbReference type="ARBA" id="ARBA00022801"/>
    </source>
</evidence>
<dbReference type="Proteomes" id="UP000285013">
    <property type="component" value="Unassembled WGS sequence"/>
</dbReference>
<dbReference type="InterPro" id="IPR051813">
    <property type="entry name" value="HepT_RNase_toxin"/>
</dbReference>
<dbReference type="PANTHER" id="PTHR34139:SF1">
    <property type="entry name" value="RNASE MJ1380-RELATED"/>
    <property type="match status" value="1"/>
</dbReference>
<dbReference type="GO" id="GO:0016787">
    <property type="term" value="F:hydrolase activity"/>
    <property type="evidence" value="ECO:0007669"/>
    <property type="project" value="UniProtKB-KW"/>
</dbReference>
<dbReference type="GO" id="GO:0000166">
    <property type="term" value="F:nucleotide binding"/>
    <property type="evidence" value="ECO:0007669"/>
    <property type="project" value="UniProtKB-KW"/>
</dbReference>
<dbReference type="GO" id="GO:0110001">
    <property type="term" value="C:toxin-antitoxin complex"/>
    <property type="evidence" value="ECO:0007669"/>
    <property type="project" value="InterPro"/>
</dbReference>
<evidence type="ECO:0000256" key="2">
    <source>
        <dbReference type="ARBA" id="ARBA00022649"/>
    </source>
</evidence>
<dbReference type="EMBL" id="QRPE01000016">
    <property type="protein sequence ID" value="RHL91651.1"/>
    <property type="molecule type" value="Genomic_DNA"/>
</dbReference>
<evidence type="ECO:0000313" key="6">
    <source>
        <dbReference type="EMBL" id="RHL91651.1"/>
    </source>
</evidence>
<dbReference type="PANTHER" id="PTHR34139">
    <property type="entry name" value="UPF0331 PROTEIN MJ0127"/>
    <property type="match status" value="1"/>
</dbReference>
<reference evidence="6 7" key="1">
    <citation type="submission" date="2018-08" db="EMBL/GenBank/DDBJ databases">
        <title>A genome reference for cultivated species of the human gut microbiota.</title>
        <authorList>
            <person name="Zou Y."/>
            <person name="Xue W."/>
            <person name="Luo G."/>
        </authorList>
    </citation>
    <scope>NUCLEOTIDE SEQUENCE [LARGE SCALE GENOMIC DNA]</scope>
    <source>
        <strain evidence="6 7">AF36-16BH</strain>
    </source>
</reference>
<keyword evidence="1" id="KW-0597">Phosphoprotein</keyword>
<keyword evidence="5" id="KW-0378">Hydrolase</keyword>
<accession>A0A415N7E0</accession>
<keyword evidence="2" id="KW-1277">Toxin-antitoxin system</keyword>
<gene>
    <name evidence="6" type="ORF">DWZ95_13460</name>
</gene>
<organism evidence="6 7">
    <name type="scientific">Bacteroides intestinalis</name>
    <dbReference type="NCBI Taxonomy" id="329854"/>
    <lineage>
        <taxon>Bacteria</taxon>
        <taxon>Pseudomonadati</taxon>
        <taxon>Bacteroidota</taxon>
        <taxon>Bacteroidia</taxon>
        <taxon>Bacteroidales</taxon>
        <taxon>Bacteroidaceae</taxon>
        <taxon>Bacteroides</taxon>
    </lineage>
</organism>
<evidence type="ECO:0000313" key="7">
    <source>
        <dbReference type="Proteomes" id="UP000285013"/>
    </source>
</evidence>
<dbReference type="RefSeq" id="WP_118423179.1">
    <property type="nucleotide sequence ID" value="NZ_QRPE01000016.1"/>
</dbReference>
<dbReference type="AlphaFoldDB" id="A0A415N7E0"/>
<dbReference type="GO" id="GO:0004540">
    <property type="term" value="F:RNA nuclease activity"/>
    <property type="evidence" value="ECO:0007669"/>
    <property type="project" value="InterPro"/>
</dbReference>
<proteinExistence type="predicted"/>
<evidence type="ECO:0000256" key="4">
    <source>
        <dbReference type="ARBA" id="ARBA00022741"/>
    </source>
</evidence>
<name>A0A415N7E0_9BACE</name>
<dbReference type="Pfam" id="PF01934">
    <property type="entry name" value="HepT-like"/>
    <property type="match status" value="1"/>
</dbReference>
<evidence type="ECO:0000256" key="3">
    <source>
        <dbReference type="ARBA" id="ARBA00022722"/>
    </source>
</evidence>
<keyword evidence="4" id="KW-0547">Nucleotide-binding</keyword>
<evidence type="ECO:0000256" key="1">
    <source>
        <dbReference type="ARBA" id="ARBA00022553"/>
    </source>
</evidence>
<comment type="caution">
    <text evidence="6">The sequence shown here is derived from an EMBL/GenBank/DDBJ whole genome shotgun (WGS) entry which is preliminary data.</text>
</comment>